<evidence type="ECO:0000313" key="3">
    <source>
        <dbReference type="Proteomes" id="UP000299102"/>
    </source>
</evidence>
<accession>A0A4C1V1M5</accession>
<keyword evidence="1" id="KW-0472">Membrane</keyword>
<dbReference type="AlphaFoldDB" id="A0A4C1V1M5"/>
<name>A0A4C1V1M5_EUMVA</name>
<dbReference type="Proteomes" id="UP000299102">
    <property type="component" value="Unassembled WGS sequence"/>
</dbReference>
<feature type="transmembrane region" description="Helical" evidence="1">
    <location>
        <begin position="12"/>
        <end position="32"/>
    </location>
</feature>
<gene>
    <name evidence="2" type="ORF">EVAR_27605_1</name>
</gene>
<dbReference type="EMBL" id="BGZK01000256">
    <property type="protein sequence ID" value="GBP32182.1"/>
    <property type="molecule type" value="Genomic_DNA"/>
</dbReference>
<evidence type="ECO:0000256" key="1">
    <source>
        <dbReference type="SAM" id="Phobius"/>
    </source>
</evidence>
<comment type="caution">
    <text evidence="2">The sequence shown here is derived from an EMBL/GenBank/DDBJ whole genome shotgun (WGS) entry which is preliminary data.</text>
</comment>
<sequence length="100" mass="11120">MNPNLILLQLPIMHLILILIVVLIPIPVSAFGSRVNFALTRRLDIANSNLISVSDPDSEDDDVLCPAQDPHVHLSWIVKNRFSSCIENASKQTNALPHMQ</sequence>
<keyword evidence="1" id="KW-1133">Transmembrane helix</keyword>
<keyword evidence="3" id="KW-1185">Reference proteome</keyword>
<protein>
    <submittedName>
        <fullName evidence="2">Uncharacterized protein</fullName>
    </submittedName>
</protein>
<proteinExistence type="predicted"/>
<keyword evidence="1" id="KW-0812">Transmembrane</keyword>
<evidence type="ECO:0000313" key="2">
    <source>
        <dbReference type="EMBL" id="GBP32182.1"/>
    </source>
</evidence>
<reference evidence="2 3" key="1">
    <citation type="journal article" date="2019" name="Commun. Biol.">
        <title>The bagworm genome reveals a unique fibroin gene that provides high tensile strength.</title>
        <authorList>
            <person name="Kono N."/>
            <person name="Nakamura H."/>
            <person name="Ohtoshi R."/>
            <person name="Tomita M."/>
            <person name="Numata K."/>
            <person name="Arakawa K."/>
        </authorList>
    </citation>
    <scope>NUCLEOTIDE SEQUENCE [LARGE SCALE GENOMIC DNA]</scope>
</reference>
<organism evidence="2 3">
    <name type="scientific">Eumeta variegata</name>
    <name type="common">Bagworm moth</name>
    <name type="synonym">Eumeta japonica</name>
    <dbReference type="NCBI Taxonomy" id="151549"/>
    <lineage>
        <taxon>Eukaryota</taxon>
        <taxon>Metazoa</taxon>
        <taxon>Ecdysozoa</taxon>
        <taxon>Arthropoda</taxon>
        <taxon>Hexapoda</taxon>
        <taxon>Insecta</taxon>
        <taxon>Pterygota</taxon>
        <taxon>Neoptera</taxon>
        <taxon>Endopterygota</taxon>
        <taxon>Lepidoptera</taxon>
        <taxon>Glossata</taxon>
        <taxon>Ditrysia</taxon>
        <taxon>Tineoidea</taxon>
        <taxon>Psychidae</taxon>
        <taxon>Oiketicinae</taxon>
        <taxon>Eumeta</taxon>
    </lineage>
</organism>